<reference evidence="4 5" key="1">
    <citation type="submission" date="2024-02" db="EMBL/GenBank/DDBJ databases">
        <title>De novo assembly and annotation of 12 fungi associated with fruit tree decline syndrome in Ontario, Canada.</title>
        <authorList>
            <person name="Sulman M."/>
            <person name="Ellouze W."/>
            <person name="Ilyukhin E."/>
        </authorList>
    </citation>
    <scope>NUCLEOTIDE SEQUENCE [LARGE SCALE GENOMIC DNA]</scope>
    <source>
        <strain evidence="4 5">M42-189</strain>
    </source>
</reference>
<dbReference type="InterPro" id="IPR041437">
    <property type="entry name" value="GH115_C"/>
</dbReference>
<protein>
    <recommendedName>
        <fullName evidence="3">Gylcosyl hydrolase 115 C-terminal domain-containing protein</fullName>
    </recommendedName>
</protein>
<feature type="signal peptide" evidence="2">
    <location>
        <begin position="1"/>
        <end position="19"/>
    </location>
</feature>
<dbReference type="PANTHER" id="PTHR37842">
    <property type="match status" value="1"/>
</dbReference>
<dbReference type="Pfam" id="PF17829">
    <property type="entry name" value="GH115_C"/>
    <property type="match status" value="1"/>
</dbReference>
<feature type="chain" id="PRO_5045909831" description="Gylcosyl hydrolase 115 C-terminal domain-containing protein" evidence="2">
    <location>
        <begin position="20"/>
        <end position="985"/>
    </location>
</feature>
<dbReference type="Gene3D" id="3.30.379.10">
    <property type="entry name" value="Chitobiase/beta-hexosaminidase domain 2-like"/>
    <property type="match status" value="1"/>
</dbReference>
<evidence type="ECO:0000256" key="2">
    <source>
        <dbReference type="SAM" id="SignalP"/>
    </source>
</evidence>
<gene>
    <name evidence="4" type="ORF">SLS60_003007</name>
</gene>
<evidence type="ECO:0000259" key="3">
    <source>
        <dbReference type="Pfam" id="PF17829"/>
    </source>
</evidence>
<dbReference type="InterPro" id="IPR029018">
    <property type="entry name" value="Hex-like_dom2"/>
</dbReference>
<keyword evidence="1" id="KW-0378">Hydrolase</keyword>
<dbReference type="EMBL" id="JAKJXO020000003">
    <property type="protein sequence ID" value="KAL1608068.1"/>
    <property type="molecule type" value="Genomic_DNA"/>
</dbReference>
<keyword evidence="5" id="KW-1185">Reference proteome</keyword>
<evidence type="ECO:0000313" key="4">
    <source>
        <dbReference type="EMBL" id="KAL1608068.1"/>
    </source>
</evidence>
<evidence type="ECO:0000313" key="5">
    <source>
        <dbReference type="Proteomes" id="UP001521785"/>
    </source>
</evidence>
<sequence>MEFFALVTWVCFFLGGTIAIGQPASIAFSETEGALNLGGAGQAPTIVIDSKDWAGVSRAGNDLANDFGLVTGTKGKVASSTLGISNGAVIIAGTIGKSPLIDSLVSAGKIDISNIKGKWESFSSALVEKPVEGVDRALVLAGSDKRGTIYAIYDVSEQIGVSPWYWWADVPPKKHTALYALPATKTQGPPSIKYRGLFINDEQPALTNWVKSNYGGVYNSQFHAKVFELLLRLRANYFWPAMWASKFHVDDSKNGPLADEMGIVMGTSHTEPMARADKEKVKPWDWKSNQNNLKKYMQDGATRSKNWEVVWTLGMRGDGDTGSPTLDAKTLVDVFTAQQSILKSTLDVSSLNAVPQMWCVYKEVGGYYQAGMKVPEDITILWSDDNSGNIQRLPISSEANRIGNAGVYLHFDYVGKYCPGDPRNYKWINTIQLSKTWQQMHLAHQKNATQIWIVNVGDLKPLEIPISHFLDMAYDISKFMTPDSTDRWLISWATREFGETVARGTAEVMATYGKLIIRRKYELLNMSPFLYSTSNYDEAEIVLHEWEDLQSKTQALYDQLDSTTQTSFFEMVLHPVMAGRIVQQVYINAGRNKAHAAQKRMSTNELAADVKAAYAQDSVIQKRYHGLLNGKWNHMMDQIHFGYNNWYAMLLFGSFFNNRVNTSNRQDPSSNTMPSVSTIGTTAPSSGLMGVSIQGSAASAPDSALSLLALDPYSPENRTIDIYARGSGTADFTITPSSSYVRVSPSQGTISYPSGTSTIRATISVDWASAQNGSSTSSITITPKSGTAVKLTLPLNNVAIPASFKGYVESNGVVAMEMAHFTDRTSSSSGASLEAVPNYGRTHSGLTLLPVTAGTQTTATGPSAIYAFYSFTSASSAKLIAYLPPSFNVNPSSPLKFAVSLDEGTAISSTPVPSSALGSMPSGWSESVINGARVVKIDLGKVDKGAHKLKVWLLEPGTVLHRLVVDLGGVKDSYLGPPESSKAGY</sequence>
<comment type="caution">
    <text evidence="4">The sequence shown here is derived from an EMBL/GenBank/DDBJ whole genome shotgun (WGS) entry which is preliminary data.</text>
</comment>
<accession>A0ABR3RUY5</accession>
<dbReference type="InterPro" id="IPR042301">
    <property type="entry name" value="GH115_sf"/>
</dbReference>
<dbReference type="Gene3D" id="1.20.58.2150">
    <property type="match status" value="1"/>
</dbReference>
<keyword evidence="2" id="KW-0732">Signal</keyword>
<dbReference type="Proteomes" id="UP001521785">
    <property type="component" value="Unassembled WGS sequence"/>
</dbReference>
<dbReference type="Pfam" id="PF15979">
    <property type="entry name" value="Glyco_hydro_115"/>
    <property type="match status" value="1"/>
</dbReference>
<dbReference type="PANTHER" id="PTHR37842:SF2">
    <property type="entry name" value="GYLCOSYL HYDROLASE 115 C-TERMINAL DOMAIN-CONTAINING PROTEIN"/>
    <property type="match status" value="1"/>
</dbReference>
<organism evidence="4 5">
    <name type="scientific">Paraconiothyrium brasiliense</name>
    <dbReference type="NCBI Taxonomy" id="300254"/>
    <lineage>
        <taxon>Eukaryota</taxon>
        <taxon>Fungi</taxon>
        <taxon>Dikarya</taxon>
        <taxon>Ascomycota</taxon>
        <taxon>Pezizomycotina</taxon>
        <taxon>Dothideomycetes</taxon>
        <taxon>Pleosporomycetidae</taxon>
        <taxon>Pleosporales</taxon>
        <taxon>Massarineae</taxon>
        <taxon>Didymosphaeriaceae</taxon>
        <taxon>Paraconiothyrium</taxon>
    </lineage>
</organism>
<dbReference type="InterPro" id="IPR031924">
    <property type="entry name" value="GH115"/>
</dbReference>
<feature type="domain" description="Gylcosyl hydrolase 115 C-terminal" evidence="3">
    <location>
        <begin position="806"/>
        <end position="979"/>
    </location>
</feature>
<proteinExistence type="predicted"/>
<dbReference type="Gene3D" id="3.20.20.520">
    <property type="entry name" value="Glycosyl hydrolase family 115"/>
    <property type="match status" value="1"/>
</dbReference>
<name>A0ABR3RUY5_9PLEO</name>
<dbReference type="Gene3D" id="2.60.120.1620">
    <property type="match status" value="1"/>
</dbReference>
<evidence type="ECO:0000256" key="1">
    <source>
        <dbReference type="ARBA" id="ARBA00022801"/>
    </source>
</evidence>